<evidence type="ECO:0000256" key="8">
    <source>
        <dbReference type="SAM" id="Coils"/>
    </source>
</evidence>
<dbReference type="Gene3D" id="2.100.10.30">
    <property type="entry name" value="Jacalin-like lectin domain"/>
    <property type="match status" value="1"/>
</dbReference>
<dbReference type="Pfam" id="PF23598">
    <property type="entry name" value="LRR_14"/>
    <property type="match status" value="1"/>
</dbReference>
<dbReference type="Pfam" id="PF00931">
    <property type="entry name" value="NB-ARC"/>
    <property type="match status" value="1"/>
</dbReference>
<evidence type="ECO:0000256" key="7">
    <source>
        <dbReference type="ARBA" id="ARBA00023054"/>
    </source>
</evidence>
<proteinExistence type="inferred from homology"/>
<evidence type="ECO:0000256" key="1">
    <source>
        <dbReference type="ARBA" id="ARBA00008894"/>
    </source>
</evidence>
<dbReference type="SMART" id="SM00915">
    <property type="entry name" value="Jacalin"/>
    <property type="match status" value="1"/>
</dbReference>
<dbReference type="SUPFAM" id="SSF52540">
    <property type="entry name" value="P-loop containing nucleoside triphosphate hydrolases"/>
    <property type="match status" value="1"/>
</dbReference>
<evidence type="ECO:0000256" key="5">
    <source>
        <dbReference type="ARBA" id="ARBA00022741"/>
    </source>
</evidence>
<dbReference type="GO" id="GO:0042742">
    <property type="term" value="P:defense response to bacterium"/>
    <property type="evidence" value="ECO:0007669"/>
    <property type="project" value="UniProtKB-ARBA"/>
</dbReference>
<evidence type="ECO:0000256" key="4">
    <source>
        <dbReference type="ARBA" id="ARBA00022737"/>
    </source>
</evidence>
<dbReference type="Gene3D" id="3.80.10.10">
    <property type="entry name" value="Ribonuclease Inhibitor"/>
    <property type="match status" value="1"/>
</dbReference>
<keyword evidence="5" id="KW-0547">Nucleotide-binding</keyword>
<dbReference type="InterPro" id="IPR036388">
    <property type="entry name" value="WH-like_DNA-bd_sf"/>
</dbReference>
<dbReference type="EMBL" id="LS480641">
    <property type="protein sequence ID" value="SPT21235.1"/>
    <property type="molecule type" value="Genomic_DNA"/>
</dbReference>
<evidence type="ECO:0000256" key="6">
    <source>
        <dbReference type="ARBA" id="ARBA00022821"/>
    </source>
</evidence>
<feature type="compositionally biased region" description="Low complexity" evidence="9">
    <location>
        <begin position="215"/>
        <end position="230"/>
    </location>
</feature>
<sequence length="1340" mass="150721">MGFKRRSRLVRKAAPTSRVMYGHRSPVQFFVVYFADTFAFAFSMFRQDNSNQEFKFLHVFTRIESCEKWRECRLALAKAKETYKPDVPPPTAVEGRPDGNKRAKREEKPDARWSALMTKQDIKLDLLRTNVAAKKRNTDLAFLMAADMFTMDEQVKAWYLAERGLILNQMHGPAATTAPTPTTTPTPMPNPSTEAVPTTSPSTEATPTPSPSTPTPTATPTTASPTAEEPTLLHKAISTTKHKQCTSYWRGKKVGGKMEVVVSASAGVLEALLPKLAKMLTDEYKLHKGAKEGVQYIRDELESMEAALAKVSEVPPDLLDKQVKLWATKVRKMSYNIEDTIDSFMVSSSGSSTACCCVGGKSLLPRTYKARGDIAAEIERIKKEVEEVSKRRERYKVDSIVAPAPSASDPRLLALYEDEAKLVGIDQSREEIIKLLSMEGEGEGASEQKLKLISIVGPGGMGKTTLANAVYQKLEGKFECTAFVSVSLQPNMKNILSSILRQVTSKIKDDEVDNDKNKRVRRQESQKHYGNTETWSEKEIIDKIRHALEKRRYLILIDDIWDEKPWKLIKCVLAENKLGNKVIMTTRNVDVARSCCSSDKVDGIVHELQPLSDCDSEQLFYYKIFGNYGCPAELKVVSQKILEKCEGWPLGIIAIASLLANKPTQTKDQWCSVYNSISTGLENNHGVKDMRLILSLSYRDMPLQLRACLLYLSIFPEDQIIGRDDLIRRWIAEDLVRGRQDDNLYELGDKYFNELINRSMIQPTDVDAFGRAQACKVHDLVLEFITFLSAEEDFVTILNGQQPFPPQPDSIHRLSLRNSKGEHGIPQATKRLPHVRTLFVSSRANSMPPLSIFPVLRVLELEQCTRRNIRGVENLVHLRYLRLSQAYHYYYDVCIKLPEEIGNLQFLQTLDLKEARIKELPSTVVHLRQVRVLEISLRKWDKRCEERLLQCLCNLKQLEALYIFAPDYSLDFMLRVDWAPSHLRRFTVCARQNEENASLTAFVHWLAFSPFSTLPKWINSSLSHLSNLSIVVKILLQEDILSLGCLPALCSLYLQVIEAPTKERLEITERTGGHAIAFCCLVNFRFMSRAMGLVFRPGAMKGLQRLSLTFDVAETKDVYVDFNLGLENLTSLQALDVELDCRCATTSEVQAAEDATYLNARHPTFHVSRHFTEDMRCDQEEEIPELETMRVEDAGLARIGPCGEGGGRACDIKVVPQRLESVTIYSGSLVESLVFSYRDHDGKRHTAGPWGSHPGENNDVIHLEPSEILKEVSGTVGSYGALTNVITSLTLVTSARTYGPFGKGDGIPFSMEAASNSSIIGFFGRSGWYLDAIGVYTRPL</sequence>
<dbReference type="InterPro" id="IPR042197">
    <property type="entry name" value="Apaf_helical"/>
</dbReference>
<dbReference type="InterPro" id="IPR044974">
    <property type="entry name" value="Disease_R_plants"/>
</dbReference>
<dbReference type="InterPro" id="IPR058922">
    <property type="entry name" value="WHD_DRP"/>
</dbReference>
<keyword evidence="6" id="KW-0611">Plant defense</keyword>
<dbReference type="GO" id="GO:0030246">
    <property type="term" value="F:carbohydrate binding"/>
    <property type="evidence" value="ECO:0007669"/>
    <property type="project" value="UniProtKB-KW"/>
</dbReference>
<dbReference type="SUPFAM" id="SSF52058">
    <property type="entry name" value="L domain-like"/>
    <property type="match status" value="1"/>
</dbReference>
<dbReference type="Pfam" id="PF23559">
    <property type="entry name" value="WHD_DRP"/>
    <property type="match status" value="1"/>
</dbReference>
<dbReference type="Pfam" id="PF01419">
    <property type="entry name" value="Jacalin"/>
    <property type="match status" value="1"/>
</dbReference>
<dbReference type="Gene3D" id="3.40.50.300">
    <property type="entry name" value="P-loop containing nucleotide triphosphate hydrolases"/>
    <property type="match status" value="1"/>
</dbReference>
<keyword evidence="4" id="KW-0677">Repeat</keyword>
<evidence type="ECO:0000256" key="3">
    <source>
        <dbReference type="ARBA" id="ARBA00022734"/>
    </source>
</evidence>
<dbReference type="Gene3D" id="1.20.5.4130">
    <property type="match status" value="1"/>
</dbReference>
<protein>
    <recommendedName>
        <fullName evidence="10">Jacalin-type lectin domain-containing protein</fullName>
    </recommendedName>
</protein>
<dbReference type="SMART" id="SM00382">
    <property type="entry name" value="AAA"/>
    <property type="match status" value="1"/>
</dbReference>
<dbReference type="PROSITE" id="PS51752">
    <property type="entry name" value="JACALIN_LECTIN"/>
    <property type="match status" value="1"/>
</dbReference>
<feature type="coiled-coil region" evidence="8">
    <location>
        <begin position="371"/>
        <end position="398"/>
    </location>
</feature>
<accession>A0A7H4LRJ6</accession>
<dbReference type="Pfam" id="PF18052">
    <property type="entry name" value="Rx_N"/>
    <property type="match status" value="1"/>
</dbReference>
<dbReference type="InterPro" id="IPR041118">
    <property type="entry name" value="Rx_N"/>
</dbReference>
<dbReference type="GO" id="GO:0002758">
    <property type="term" value="P:innate immune response-activating signaling pathway"/>
    <property type="evidence" value="ECO:0007669"/>
    <property type="project" value="UniProtKB-ARBA"/>
</dbReference>
<dbReference type="InterPro" id="IPR002182">
    <property type="entry name" value="NB-ARC"/>
</dbReference>
<dbReference type="InterPro" id="IPR033734">
    <property type="entry name" value="Jacalin-like_lectin_dom_plant"/>
</dbReference>
<dbReference type="InterPro" id="IPR027417">
    <property type="entry name" value="P-loop_NTPase"/>
</dbReference>
<feature type="compositionally biased region" description="Basic and acidic residues" evidence="9">
    <location>
        <begin position="95"/>
        <end position="111"/>
    </location>
</feature>
<evidence type="ECO:0000256" key="2">
    <source>
        <dbReference type="ARBA" id="ARBA00022614"/>
    </source>
</evidence>
<gene>
    <name evidence="11" type="ORF">CAMPLR22A2D_LOCUS5870</name>
</gene>
<dbReference type="FunFam" id="1.10.10.10:FF:000322">
    <property type="entry name" value="Probable disease resistance protein At1g63360"/>
    <property type="match status" value="1"/>
</dbReference>
<dbReference type="GO" id="GO:0009626">
    <property type="term" value="P:plant-type hypersensitive response"/>
    <property type="evidence" value="ECO:0007669"/>
    <property type="project" value="UniProtKB-ARBA"/>
</dbReference>
<dbReference type="InterPro" id="IPR038005">
    <property type="entry name" value="RX-like_CC"/>
</dbReference>
<name>A0A7H4LRJ6_WHEAT</name>
<dbReference type="Gene3D" id="1.10.10.10">
    <property type="entry name" value="Winged helix-like DNA-binding domain superfamily/Winged helix DNA-binding domain"/>
    <property type="match status" value="1"/>
</dbReference>
<evidence type="ECO:0000256" key="9">
    <source>
        <dbReference type="SAM" id="MobiDB-lite"/>
    </source>
</evidence>
<keyword evidence="7 8" id="KW-0175">Coiled coil</keyword>
<feature type="domain" description="Jacalin-type lectin" evidence="10">
    <location>
        <begin position="1196"/>
        <end position="1339"/>
    </location>
</feature>
<dbReference type="Gene3D" id="1.10.8.430">
    <property type="entry name" value="Helical domain of apoptotic protease-activating factors"/>
    <property type="match status" value="1"/>
</dbReference>
<dbReference type="InterPro" id="IPR055414">
    <property type="entry name" value="LRR_R13L4/SHOC2-like"/>
</dbReference>
<evidence type="ECO:0000313" key="12">
    <source>
        <dbReference type="Proteomes" id="UP000280104"/>
    </source>
</evidence>
<keyword evidence="3" id="KW-0430">Lectin</keyword>
<dbReference type="CDD" id="cd09612">
    <property type="entry name" value="Jacalin"/>
    <property type="match status" value="1"/>
</dbReference>
<dbReference type="SUPFAM" id="SSF51101">
    <property type="entry name" value="Mannose-binding lectins"/>
    <property type="match status" value="1"/>
</dbReference>
<dbReference type="Proteomes" id="UP000280104">
    <property type="component" value="Chromosome II"/>
</dbReference>
<dbReference type="GO" id="GO:0043531">
    <property type="term" value="F:ADP binding"/>
    <property type="evidence" value="ECO:0007669"/>
    <property type="project" value="InterPro"/>
</dbReference>
<feature type="region of interest" description="Disordered" evidence="9">
    <location>
        <begin position="172"/>
        <end position="230"/>
    </location>
</feature>
<feature type="region of interest" description="Disordered" evidence="9">
    <location>
        <begin position="85"/>
        <end position="111"/>
    </location>
</feature>
<dbReference type="InterPro" id="IPR032675">
    <property type="entry name" value="LRR_dom_sf"/>
</dbReference>
<evidence type="ECO:0000313" key="11">
    <source>
        <dbReference type="EMBL" id="SPT21235.1"/>
    </source>
</evidence>
<comment type="similarity">
    <text evidence="1">Belongs to the disease resistance NB-LRR family.</text>
</comment>
<dbReference type="PANTHER" id="PTHR23155:SF1116">
    <property type="entry name" value="OS12G0273300 PROTEIN"/>
    <property type="match status" value="1"/>
</dbReference>
<feature type="compositionally biased region" description="Low complexity" evidence="9">
    <location>
        <begin position="197"/>
        <end position="207"/>
    </location>
</feature>
<dbReference type="InterPro" id="IPR003593">
    <property type="entry name" value="AAA+_ATPase"/>
</dbReference>
<reference evidence="11 12" key="1">
    <citation type="submission" date="2018-05" db="EMBL/GenBank/DDBJ databases">
        <authorList>
            <person name="Thind KAUR A."/>
        </authorList>
    </citation>
    <scope>NUCLEOTIDE SEQUENCE [LARGE SCALE GENOMIC DNA]</scope>
</reference>
<dbReference type="PANTHER" id="PTHR23155">
    <property type="entry name" value="DISEASE RESISTANCE PROTEIN RP"/>
    <property type="match status" value="1"/>
</dbReference>
<dbReference type="InterPro" id="IPR036404">
    <property type="entry name" value="Jacalin-like_lectin_dom_sf"/>
</dbReference>
<dbReference type="InterPro" id="IPR001229">
    <property type="entry name" value="Jacalin-like_lectin_dom"/>
</dbReference>
<dbReference type="PRINTS" id="PR00364">
    <property type="entry name" value="DISEASERSIST"/>
</dbReference>
<dbReference type="CDD" id="cd14798">
    <property type="entry name" value="RX-CC_like"/>
    <property type="match status" value="1"/>
</dbReference>
<organism evidence="11 12">
    <name type="scientific">Triticum aestivum</name>
    <name type="common">Wheat</name>
    <dbReference type="NCBI Taxonomy" id="4565"/>
    <lineage>
        <taxon>Eukaryota</taxon>
        <taxon>Viridiplantae</taxon>
        <taxon>Streptophyta</taxon>
        <taxon>Embryophyta</taxon>
        <taxon>Tracheophyta</taxon>
        <taxon>Spermatophyta</taxon>
        <taxon>Magnoliopsida</taxon>
        <taxon>Liliopsida</taxon>
        <taxon>Poales</taxon>
        <taxon>Poaceae</taxon>
        <taxon>BOP clade</taxon>
        <taxon>Pooideae</taxon>
        <taxon>Triticodae</taxon>
        <taxon>Triticeae</taxon>
        <taxon>Triticinae</taxon>
        <taxon>Triticum</taxon>
    </lineage>
</organism>
<keyword evidence="2" id="KW-0433">Leucine-rich repeat</keyword>
<evidence type="ECO:0000259" key="10">
    <source>
        <dbReference type="PROSITE" id="PS51752"/>
    </source>
</evidence>